<feature type="non-terminal residue" evidence="2">
    <location>
        <position position="1"/>
    </location>
</feature>
<accession>X0YSA1</accession>
<evidence type="ECO:0000313" key="2">
    <source>
        <dbReference type="EMBL" id="GAG59075.1"/>
    </source>
</evidence>
<dbReference type="Pfam" id="PF13701">
    <property type="entry name" value="DDE_Tnp_1_4"/>
    <property type="match status" value="1"/>
</dbReference>
<dbReference type="EMBL" id="BART01004955">
    <property type="protein sequence ID" value="GAG59075.1"/>
    <property type="molecule type" value="Genomic_DNA"/>
</dbReference>
<protein>
    <recommendedName>
        <fullName evidence="1">Transposase DDE domain-containing protein</fullName>
    </recommendedName>
</protein>
<comment type="caution">
    <text evidence="2">The sequence shown here is derived from an EMBL/GenBank/DDBJ whole genome shotgun (WGS) entry which is preliminary data.</text>
</comment>
<evidence type="ECO:0000259" key="1">
    <source>
        <dbReference type="Pfam" id="PF13701"/>
    </source>
</evidence>
<name>X0YSA1_9ZZZZ</name>
<dbReference type="AlphaFoldDB" id="X0YSA1"/>
<reference evidence="2" key="1">
    <citation type="journal article" date="2014" name="Front. Microbiol.">
        <title>High frequency of phylogenetically diverse reductive dehalogenase-homologous genes in deep subseafloor sedimentary metagenomes.</title>
        <authorList>
            <person name="Kawai M."/>
            <person name="Futagami T."/>
            <person name="Toyoda A."/>
            <person name="Takaki Y."/>
            <person name="Nishi S."/>
            <person name="Hori S."/>
            <person name="Arai W."/>
            <person name="Tsubouchi T."/>
            <person name="Morono Y."/>
            <person name="Uchiyama I."/>
            <person name="Ito T."/>
            <person name="Fujiyama A."/>
            <person name="Inagaki F."/>
            <person name="Takami H."/>
        </authorList>
    </citation>
    <scope>NUCLEOTIDE SEQUENCE</scope>
    <source>
        <strain evidence="2">Expedition CK06-06</strain>
    </source>
</reference>
<organism evidence="2">
    <name type="scientific">marine sediment metagenome</name>
    <dbReference type="NCBI Taxonomy" id="412755"/>
    <lineage>
        <taxon>unclassified sequences</taxon>
        <taxon>metagenomes</taxon>
        <taxon>ecological metagenomes</taxon>
    </lineage>
</organism>
<feature type="domain" description="Transposase DDE" evidence="1">
    <location>
        <begin position="43"/>
        <end position="183"/>
    </location>
</feature>
<sequence>RPSAVFRYLWAFHDAEQEGLRRAGKAFIPMANEHLRGFPRLNRDFLAFVQRNSPQTTATLDMDATLVETSKSEALYCYKGFKSYQPLNTWWAEQSVIVHTEFRDGNVPAGYEQLRVLQEALRCLPDGVEQVRLRSDTAGYQHDLLKYCELGKNERFGRIEFAIGCQVNEEFKRAMAGVEESDWAPITKIVLVRLAKNHPAIDWLVEMRRKIANLAPMPSM</sequence>
<dbReference type="InterPro" id="IPR025668">
    <property type="entry name" value="Tnp_DDE_dom"/>
</dbReference>
<gene>
    <name evidence="2" type="ORF">S01H4_11936</name>
</gene>
<proteinExistence type="predicted"/>